<gene>
    <name evidence="9" type="primary">5576147</name>
</gene>
<dbReference type="Gene3D" id="3.40.50.1820">
    <property type="entry name" value="alpha/beta hydrolase"/>
    <property type="match status" value="1"/>
</dbReference>
<dbReference type="InParanoid" id="A0A1S4FVZ7"/>
<reference evidence="9" key="2">
    <citation type="submission" date="2020-05" db="UniProtKB">
        <authorList>
            <consortium name="EnsemblMetazoa"/>
        </authorList>
    </citation>
    <scope>IDENTIFICATION</scope>
    <source>
        <strain evidence="9">LVP_AGWG</strain>
    </source>
</reference>
<dbReference type="VEuPathDB" id="VectorBase:AAEL012340"/>
<evidence type="ECO:0000313" key="10">
    <source>
        <dbReference type="Proteomes" id="UP000008820"/>
    </source>
</evidence>
<dbReference type="SUPFAM" id="SSF53474">
    <property type="entry name" value="alpha/beta-Hydrolases"/>
    <property type="match status" value="1"/>
</dbReference>
<sequence length="401" mass="45508">MEKLLTSILLATLIALIHAAPSYDDATRAFQVEDADARLTVPQLIQKYNYPVEVHHATTEDGYELELHRIPSLPGSPVVFLMHGLLCSSADWIIIGPNNALAYLLADQGYDVWMGNARGNRYSRRHTALTPNMHAFWQFSWHEIGYYDLPAMIDFTLNQTNQSKLHYIGHSQGTTTFFVMASTRPEYNEKIRLMQAFAPVAFTEHVRSPLLKVMSRFQNSLTALFDTFGVGEFLPNNAILHEVAQLFCSKDVDRNLCLNVIFQIAGSDPDQVETQIVPILIGHTPAGAATKQVVHFAQGMRSHIFRRYDFGKIKNLAVYGTPQPAEYNVTVISVPIMMYYGLNDYLAEPKDVLRLSGMFRNLEGCKQMAIDSFNHLDFLMARDVRGLLYDEVIGRIREWRD</sequence>
<dbReference type="EnsemblMetazoa" id="AAEL012340-RA">
    <property type="protein sequence ID" value="AAEL012340-PA"/>
    <property type="gene ID" value="AAEL012340"/>
</dbReference>
<keyword evidence="10" id="KW-1185">Reference proteome</keyword>
<evidence type="ECO:0000256" key="4">
    <source>
        <dbReference type="ARBA" id="ARBA00022963"/>
    </source>
</evidence>
<keyword evidence="2" id="KW-0732">Signal</keyword>
<evidence type="ECO:0000256" key="1">
    <source>
        <dbReference type="ARBA" id="ARBA00010701"/>
    </source>
</evidence>
<dbReference type="PANTHER" id="PTHR11005">
    <property type="entry name" value="LYSOSOMAL ACID LIPASE-RELATED"/>
    <property type="match status" value="1"/>
</dbReference>
<evidence type="ECO:0000256" key="2">
    <source>
        <dbReference type="ARBA" id="ARBA00022729"/>
    </source>
</evidence>
<dbReference type="InterPro" id="IPR025483">
    <property type="entry name" value="Lipase_euk"/>
</dbReference>
<dbReference type="Pfam" id="PF04083">
    <property type="entry name" value="Abhydro_lipase"/>
    <property type="match status" value="1"/>
</dbReference>
<dbReference type="Proteomes" id="UP000008820">
    <property type="component" value="Chromosome 1"/>
</dbReference>
<reference evidence="9 10" key="1">
    <citation type="submission" date="2017-06" db="EMBL/GenBank/DDBJ databases">
        <title>Aedes aegypti genome working group (AGWG) sequencing and assembly.</title>
        <authorList>
            <consortium name="Aedes aegypti Genome Working Group (AGWG)"/>
            <person name="Matthews B.J."/>
        </authorList>
    </citation>
    <scope>NUCLEOTIDE SEQUENCE [LARGE SCALE GENOMIC DNA]</scope>
    <source>
        <strain evidence="9 10">LVP_AGWG</strain>
    </source>
</reference>
<dbReference type="PIRSF" id="PIRSF000862">
    <property type="entry name" value="Steryl_ester_lip"/>
    <property type="match status" value="1"/>
</dbReference>
<organism evidence="9 10">
    <name type="scientific">Aedes aegypti</name>
    <name type="common">Yellowfever mosquito</name>
    <name type="synonym">Culex aegypti</name>
    <dbReference type="NCBI Taxonomy" id="7159"/>
    <lineage>
        <taxon>Eukaryota</taxon>
        <taxon>Metazoa</taxon>
        <taxon>Ecdysozoa</taxon>
        <taxon>Arthropoda</taxon>
        <taxon>Hexapoda</taxon>
        <taxon>Insecta</taxon>
        <taxon>Pterygota</taxon>
        <taxon>Neoptera</taxon>
        <taxon>Endopterygota</taxon>
        <taxon>Diptera</taxon>
        <taxon>Nematocera</taxon>
        <taxon>Culicoidea</taxon>
        <taxon>Culicidae</taxon>
        <taxon>Culicinae</taxon>
        <taxon>Aedini</taxon>
        <taxon>Aedes</taxon>
        <taxon>Stegomyia</taxon>
    </lineage>
</organism>
<evidence type="ECO:0000256" key="5">
    <source>
        <dbReference type="ARBA" id="ARBA00023098"/>
    </source>
</evidence>
<accession>A0A1S4FVZ7</accession>
<dbReference type="AlphaFoldDB" id="A0A1S4FVZ7"/>
<evidence type="ECO:0000256" key="7">
    <source>
        <dbReference type="PIRNR" id="PIRNR000862"/>
    </source>
</evidence>
<keyword evidence="3 7" id="KW-0378">Hydrolase</keyword>
<evidence type="ECO:0000256" key="6">
    <source>
        <dbReference type="ARBA" id="ARBA00023180"/>
    </source>
</evidence>
<keyword evidence="6" id="KW-0325">Glycoprotein</keyword>
<name>A0A1S4FVZ7_AEDAE</name>
<evidence type="ECO:0000313" key="9">
    <source>
        <dbReference type="EnsemblMetazoa" id="AAEL012340-PA"/>
    </source>
</evidence>
<evidence type="ECO:0000259" key="8">
    <source>
        <dbReference type="Pfam" id="PF04083"/>
    </source>
</evidence>
<feature type="domain" description="Partial AB-hydrolase lipase" evidence="8">
    <location>
        <begin position="41"/>
        <end position="94"/>
    </location>
</feature>
<proteinExistence type="inferred from homology"/>
<evidence type="ECO:0000256" key="3">
    <source>
        <dbReference type="ARBA" id="ARBA00022801"/>
    </source>
</evidence>
<keyword evidence="5" id="KW-0443">Lipid metabolism</keyword>
<dbReference type="InterPro" id="IPR029058">
    <property type="entry name" value="AB_hydrolase_fold"/>
</dbReference>
<dbReference type="GO" id="GO:0016042">
    <property type="term" value="P:lipid catabolic process"/>
    <property type="evidence" value="ECO:0007669"/>
    <property type="project" value="UniProtKB-KW"/>
</dbReference>
<keyword evidence="4 7" id="KW-0442">Lipid degradation</keyword>
<comment type="similarity">
    <text evidence="1 7">Belongs to the AB hydrolase superfamily. Lipase family.</text>
</comment>
<dbReference type="InterPro" id="IPR006693">
    <property type="entry name" value="AB_hydrolase_lipase"/>
</dbReference>
<dbReference type="FunFam" id="3.40.50.1820:FF:000021">
    <property type="entry name" value="Lipase"/>
    <property type="match status" value="1"/>
</dbReference>
<dbReference type="OrthoDB" id="9974421at2759"/>
<dbReference type="GO" id="GO:0016788">
    <property type="term" value="F:hydrolase activity, acting on ester bonds"/>
    <property type="evidence" value="ECO:0007669"/>
    <property type="project" value="InterPro"/>
</dbReference>
<protein>
    <recommendedName>
        <fullName evidence="7">Lipase</fullName>
    </recommendedName>
</protein>